<comment type="caution">
    <text evidence="2">The sequence shown here is derived from an EMBL/GenBank/DDBJ whole genome shotgun (WGS) entry which is preliminary data.</text>
</comment>
<accession>A0A5N4DP35</accession>
<dbReference type="AlphaFoldDB" id="A0A5N4DP35"/>
<protein>
    <submittedName>
        <fullName evidence="2">Uncharacterized protein</fullName>
    </submittedName>
</protein>
<sequence>MPCWIGEKQFSPGVPLDGCYHVYGTPHILISEPTEESGGAGENGNMVLDPPASASDQGNVALKDEMSPHKMSVLTLSES</sequence>
<evidence type="ECO:0000256" key="1">
    <source>
        <dbReference type="SAM" id="MobiDB-lite"/>
    </source>
</evidence>
<keyword evidence="3" id="KW-1185">Reference proteome</keyword>
<dbReference type="Proteomes" id="UP000299084">
    <property type="component" value="Unassembled WGS sequence"/>
</dbReference>
<feature type="region of interest" description="Disordered" evidence="1">
    <location>
        <begin position="32"/>
        <end position="58"/>
    </location>
</feature>
<evidence type="ECO:0000313" key="3">
    <source>
        <dbReference type="Proteomes" id="UP000299084"/>
    </source>
</evidence>
<evidence type="ECO:0000313" key="2">
    <source>
        <dbReference type="EMBL" id="KAB1272704.1"/>
    </source>
</evidence>
<name>A0A5N4DP35_CAMDR</name>
<dbReference type="EMBL" id="JWIN03000010">
    <property type="protein sequence ID" value="KAB1272704.1"/>
    <property type="molecule type" value="Genomic_DNA"/>
</dbReference>
<gene>
    <name evidence="2" type="ORF">Cadr_000014527</name>
</gene>
<organism evidence="2 3">
    <name type="scientific">Camelus dromedarius</name>
    <name type="common">Dromedary</name>
    <name type="synonym">Arabian camel</name>
    <dbReference type="NCBI Taxonomy" id="9838"/>
    <lineage>
        <taxon>Eukaryota</taxon>
        <taxon>Metazoa</taxon>
        <taxon>Chordata</taxon>
        <taxon>Craniata</taxon>
        <taxon>Vertebrata</taxon>
        <taxon>Euteleostomi</taxon>
        <taxon>Mammalia</taxon>
        <taxon>Eutheria</taxon>
        <taxon>Laurasiatheria</taxon>
        <taxon>Artiodactyla</taxon>
        <taxon>Tylopoda</taxon>
        <taxon>Camelidae</taxon>
        <taxon>Camelus</taxon>
    </lineage>
</organism>
<proteinExistence type="predicted"/>
<reference evidence="2 3" key="1">
    <citation type="journal article" date="2019" name="Mol. Ecol. Resour.">
        <title>Improving Illumina assemblies with Hi-C and long reads: an example with the North African dromedary.</title>
        <authorList>
            <person name="Elbers J.P."/>
            <person name="Rogers M.F."/>
            <person name="Perelman P.L."/>
            <person name="Proskuryakova A.A."/>
            <person name="Serdyukova N.A."/>
            <person name="Johnson W.E."/>
            <person name="Horin P."/>
            <person name="Corander J."/>
            <person name="Murphy D."/>
            <person name="Burger P.A."/>
        </authorList>
    </citation>
    <scope>NUCLEOTIDE SEQUENCE [LARGE SCALE GENOMIC DNA]</scope>
    <source>
        <strain evidence="2">Drom800</strain>
        <tissue evidence="2">Blood</tissue>
    </source>
</reference>